<dbReference type="InterPro" id="IPR004706">
    <property type="entry name" value="Arsenical-R_Acr3"/>
</dbReference>
<comment type="subcellular location">
    <subcellularLocation>
        <location evidence="1 8">Cell membrane</location>
        <topology evidence="1 8">Multi-pass membrane protein</topology>
    </subcellularLocation>
</comment>
<feature type="transmembrane region" description="Helical" evidence="10">
    <location>
        <begin position="299"/>
        <end position="317"/>
    </location>
</feature>
<dbReference type="PANTHER" id="PTHR43057:SF1">
    <property type="entry name" value="ARSENICAL-RESISTANCE PROTEIN 3"/>
    <property type="match status" value="1"/>
</dbReference>
<dbReference type="InterPro" id="IPR002657">
    <property type="entry name" value="BilAc:Na_symport/Acr3"/>
</dbReference>
<sequence length="394" mass="43703">MADKHCEKSEVSNSAQSGNHNYDSGVDKTATGDELSSFIENLGFLDKYLAVWIIAAMITGVLIGYFVPGVEEAFATIQFDTVSVPIAIGLLVMMYPVLCKVQYEKMHRIFKHRQIWIQMGISIILNWIIGPIIMTALAWATLPDLPGYRSGVIMVGLARCIAMVLIWNQLAGGDPDYCAILVAINSILQIALYSPYSILFIDIIPAWFGAENHQKANLSIWVVSKSVLIYLGIPLVAGAITRYSLRFVKGDEWYNRKFLPRIGPLALIGLLYTIIVMFANQGHSIIENIGSVCRVAVPMLLYFIIMFFTTFLLLRALHYPYNIVVTQSFTAGSNNFELAIAVAVGVYGISSEEALAATIGPLIEVPILLILVYVALFLHKRLTWCQQSQKALEV</sequence>
<keyword evidence="12" id="KW-1185">Reference proteome</keyword>
<evidence type="ECO:0000256" key="1">
    <source>
        <dbReference type="ARBA" id="ARBA00004651"/>
    </source>
</evidence>
<dbReference type="EMBL" id="JASJQH010002021">
    <property type="protein sequence ID" value="KAK9760566.1"/>
    <property type="molecule type" value="Genomic_DNA"/>
</dbReference>
<proteinExistence type="inferred from homology"/>
<keyword evidence="3 8" id="KW-0813">Transport</keyword>
<feature type="transmembrane region" description="Helical" evidence="10">
    <location>
        <begin position="262"/>
        <end position="279"/>
    </location>
</feature>
<feature type="transmembrane region" description="Helical" evidence="10">
    <location>
        <begin position="220"/>
        <end position="241"/>
    </location>
</feature>
<keyword evidence="6 8" id="KW-1133">Transmembrane helix</keyword>
<evidence type="ECO:0000256" key="10">
    <source>
        <dbReference type="SAM" id="Phobius"/>
    </source>
</evidence>
<evidence type="ECO:0000256" key="7">
    <source>
        <dbReference type="ARBA" id="ARBA00023136"/>
    </source>
</evidence>
<evidence type="ECO:0000313" key="11">
    <source>
        <dbReference type="EMBL" id="KAK9760566.1"/>
    </source>
</evidence>
<feature type="transmembrane region" description="Helical" evidence="10">
    <location>
        <begin position="355"/>
        <end position="378"/>
    </location>
</feature>
<evidence type="ECO:0000256" key="9">
    <source>
        <dbReference type="SAM" id="MobiDB-lite"/>
    </source>
</evidence>
<dbReference type="Pfam" id="PF01758">
    <property type="entry name" value="SBF"/>
    <property type="match status" value="1"/>
</dbReference>
<feature type="transmembrane region" description="Helical" evidence="10">
    <location>
        <begin position="329"/>
        <end position="349"/>
    </location>
</feature>
<evidence type="ECO:0000256" key="3">
    <source>
        <dbReference type="ARBA" id="ARBA00022448"/>
    </source>
</evidence>
<keyword evidence="4 8" id="KW-1003">Cell membrane</keyword>
<feature type="compositionally biased region" description="Polar residues" evidence="9">
    <location>
        <begin position="11"/>
        <end position="22"/>
    </location>
</feature>
<dbReference type="PANTHER" id="PTHR43057">
    <property type="entry name" value="ARSENITE EFFLUX TRANSPORTER"/>
    <property type="match status" value="1"/>
</dbReference>
<evidence type="ECO:0000313" key="12">
    <source>
        <dbReference type="Proteomes" id="UP001479436"/>
    </source>
</evidence>
<evidence type="ECO:0000256" key="5">
    <source>
        <dbReference type="ARBA" id="ARBA00022692"/>
    </source>
</evidence>
<evidence type="ECO:0000256" key="8">
    <source>
        <dbReference type="PIRNR" id="PIRNR005508"/>
    </source>
</evidence>
<comment type="similarity">
    <text evidence="2 8">Belongs to the arsenical resistance-3 (ACR3) (TC 2.A.59) family.</text>
</comment>
<gene>
    <name evidence="11" type="primary">ARR3_2</name>
    <name evidence="11" type="ORF">K7432_015280</name>
</gene>
<keyword evidence="5 8" id="KW-0812">Transmembrane</keyword>
<evidence type="ECO:0000256" key="4">
    <source>
        <dbReference type="ARBA" id="ARBA00022475"/>
    </source>
</evidence>
<feature type="transmembrane region" description="Helical" evidence="10">
    <location>
        <begin position="119"/>
        <end position="142"/>
    </location>
</feature>
<accession>A0ABR2WGA9</accession>
<feature type="transmembrane region" description="Helical" evidence="10">
    <location>
        <begin position="73"/>
        <end position="98"/>
    </location>
</feature>
<feature type="transmembrane region" description="Helical" evidence="10">
    <location>
        <begin position="179"/>
        <end position="208"/>
    </location>
</feature>
<evidence type="ECO:0000256" key="6">
    <source>
        <dbReference type="ARBA" id="ARBA00022989"/>
    </source>
</evidence>
<protein>
    <submittedName>
        <fullName evidence="11">Arsenicals resistance</fullName>
    </submittedName>
</protein>
<dbReference type="InterPro" id="IPR038770">
    <property type="entry name" value="Na+/solute_symporter_sf"/>
</dbReference>
<feature type="transmembrane region" description="Helical" evidence="10">
    <location>
        <begin position="48"/>
        <end position="67"/>
    </location>
</feature>
<feature type="region of interest" description="Disordered" evidence="9">
    <location>
        <begin position="1"/>
        <end position="24"/>
    </location>
</feature>
<feature type="compositionally biased region" description="Basic and acidic residues" evidence="9">
    <location>
        <begin position="1"/>
        <end position="10"/>
    </location>
</feature>
<dbReference type="PIRSF" id="PIRSF005508">
    <property type="entry name" value="Acr3"/>
    <property type="match status" value="1"/>
</dbReference>
<reference evidence="11 12" key="1">
    <citation type="submission" date="2023-04" db="EMBL/GenBank/DDBJ databases">
        <title>Genome of Basidiobolus ranarum AG-B5.</title>
        <authorList>
            <person name="Stajich J.E."/>
            <person name="Carter-House D."/>
            <person name="Gryganskyi A."/>
        </authorList>
    </citation>
    <scope>NUCLEOTIDE SEQUENCE [LARGE SCALE GENOMIC DNA]</scope>
    <source>
        <strain evidence="11 12">AG-B5</strain>
    </source>
</reference>
<keyword evidence="7 8" id="KW-0472">Membrane</keyword>
<comment type="caution">
    <text evidence="11">The sequence shown here is derived from an EMBL/GenBank/DDBJ whole genome shotgun (WGS) entry which is preliminary data.</text>
</comment>
<evidence type="ECO:0000256" key="2">
    <source>
        <dbReference type="ARBA" id="ARBA00010110"/>
    </source>
</evidence>
<organism evidence="11 12">
    <name type="scientific">Basidiobolus ranarum</name>
    <dbReference type="NCBI Taxonomy" id="34480"/>
    <lineage>
        <taxon>Eukaryota</taxon>
        <taxon>Fungi</taxon>
        <taxon>Fungi incertae sedis</taxon>
        <taxon>Zoopagomycota</taxon>
        <taxon>Entomophthoromycotina</taxon>
        <taxon>Basidiobolomycetes</taxon>
        <taxon>Basidiobolales</taxon>
        <taxon>Basidiobolaceae</taxon>
        <taxon>Basidiobolus</taxon>
    </lineage>
</organism>
<dbReference type="NCBIfam" id="TIGR00832">
    <property type="entry name" value="acr3"/>
    <property type="match status" value="1"/>
</dbReference>
<dbReference type="Proteomes" id="UP001479436">
    <property type="component" value="Unassembled WGS sequence"/>
</dbReference>
<name>A0ABR2WGA9_9FUNG</name>
<feature type="transmembrane region" description="Helical" evidence="10">
    <location>
        <begin position="148"/>
        <end position="167"/>
    </location>
</feature>
<dbReference type="Gene3D" id="1.20.1530.20">
    <property type="match status" value="1"/>
</dbReference>